<dbReference type="PANTHER" id="PTHR45786">
    <property type="entry name" value="DNA BINDING PROTEIN-LIKE"/>
    <property type="match status" value="1"/>
</dbReference>
<feature type="coiled-coil region" evidence="1">
    <location>
        <begin position="405"/>
        <end position="451"/>
    </location>
</feature>
<protein>
    <recommendedName>
        <fullName evidence="5">Helitron helicase-like domain-containing protein</fullName>
    </recommendedName>
</protein>
<reference evidence="3 4" key="1">
    <citation type="journal article" date="2011" name="Science">
        <title>The ecoresponsive genome of Daphnia pulex.</title>
        <authorList>
            <person name="Colbourne J.K."/>
            <person name="Pfrender M.E."/>
            <person name="Gilbert D."/>
            <person name="Thomas W.K."/>
            <person name="Tucker A."/>
            <person name="Oakley T.H."/>
            <person name="Tokishita S."/>
            <person name="Aerts A."/>
            <person name="Arnold G.J."/>
            <person name="Basu M.K."/>
            <person name="Bauer D.J."/>
            <person name="Caceres C.E."/>
            <person name="Carmel L."/>
            <person name="Casola C."/>
            <person name="Choi J.H."/>
            <person name="Detter J.C."/>
            <person name="Dong Q."/>
            <person name="Dusheyko S."/>
            <person name="Eads B.D."/>
            <person name="Frohlich T."/>
            <person name="Geiler-Samerotte K.A."/>
            <person name="Gerlach D."/>
            <person name="Hatcher P."/>
            <person name="Jogdeo S."/>
            <person name="Krijgsveld J."/>
            <person name="Kriventseva E.V."/>
            <person name="Kultz D."/>
            <person name="Laforsch C."/>
            <person name="Lindquist E."/>
            <person name="Lopez J."/>
            <person name="Manak J.R."/>
            <person name="Muller J."/>
            <person name="Pangilinan J."/>
            <person name="Patwardhan R.P."/>
            <person name="Pitluck S."/>
            <person name="Pritham E.J."/>
            <person name="Rechtsteiner A."/>
            <person name="Rho M."/>
            <person name="Rogozin I.B."/>
            <person name="Sakarya O."/>
            <person name="Salamov A."/>
            <person name="Schaack S."/>
            <person name="Shapiro H."/>
            <person name="Shiga Y."/>
            <person name="Skalitzky C."/>
            <person name="Smith Z."/>
            <person name="Souvorov A."/>
            <person name="Sung W."/>
            <person name="Tang Z."/>
            <person name="Tsuchiya D."/>
            <person name="Tu H."/>
            <person name="Vos H."/>
            <person name="Wang M."/>
            <person name="Wolf Y.I."/>
            <person name="Yamagata H."/>
            <person name="Yamada T."/>
            <person name="Ye Y."/>
            <person name="Shaw J.R."/>
            <person name="Andrews J."/>
            <person name="Crease T.J."/>
            <person name="Tang H."/>
            <person name="Lucas S.M."/>
            <person name="Robertson H.M."/>
            <person name="Bork P."/>
            <person name="Koonin E.V."/>
            <person name="Zdobnov E.M."/>
            <person name="Grigoriev I.V."/>
            <person name="Lynch M."/>
            <person name="Boore J.L."/>
        </authorList>
    </citation>
    <scope>NUCLEOTIDE SEQUENCE [LARGE SCALE GENOMIC DNA]</scope>
</reference>
<dbReference type="OMA" id="RRQMEYD"/>
<dbReference type="OrthoDB" id="2361514at2759"/>
<name>E9HY72_DAPPU</name>
<evidence type="ECO:0000313" key="3">
    <source>
        <dbReference type="EMBL" id="EFX63308.1"/>
    </source>
</evidence>
<dbReference type="PANTHER" id="PTHR45786:SF74">
    <property type="entry name" value="ATP-DEPENDENT DNA HELICASE"/>
    <property type="match status" value="1"/>
</dbReference>
<dbReference type="HOGENOM" id="CLU_017331_0_0_1"/>
<feature type="compositionally biased region" description="Basic and acidic residues" evidence="2">
    <location>
        <begin position="68"/>
        <end position="103"/>
    </location>
</feature>
<dbReference type="EMBL" id="GL733118">
    <property type="protein sequence ID" value="EFX63308.1"/>
    <property type="molecule type" value="Genomic_DNA"/>
</dbReference>
<dbReference type="AlphaFoldDB" id="E9HY72"/>
<dbReference type="KEGG" id="dpx:DAPPUDRAFT_119327"/>
<feature type="region of interest" description="Disordered" evidence="2">
    <location>
        <begin position="772"/>
        <end position="804"/>
    </location>
</feature>
<gene>
    <name evidence="3" type="ORF">DAPPUDRAFT_119327</name>
</gene>
<evidence type="ECO:0000256" key="1">
    <source>
        <dbReference type="SAM" id="Coils"/>
    </source>
</evidence>
<feature type="region of interest" description="Disordered" evidence="2">
    <location>
        <begin position="212"/>
        <end position="240"/>
    </location>
</feature>
<organism evidence="3 4">
    <name type="scientific">Daphnia pulex</name>
    <name type="common">Water flea</name>
    <dbReference type="NCBI Taxonomy" id="6669"/>
    <lineage>
        <taxon>Eukaryota</taxon>
        <taxon>Metazoa</taxon>
        <taxon>Ecdysozoa</taxon>
        <taxon>Arthropoda</taxon>
        <taxon>Crustacea</taxon>
        <taxon>Branchiopoda</taxon>
        <taxon>Diplostraca</taxon>
        <taxon>Cladocera</taxon>
        <taxon>Anomopoda</taxon>
        <taxon>Daphniidae</taxon>
        <taxon>Daphnia</taxon>
    </lineage>
</organism>
<dbReference type="eggNOG" id="KOG0987">
    <property type="taxonomic scope" value="Eukaryota"/>
</dbReference>
<dbReference type="PhylomeDB" id="E9HY72"/>
<accession>E9HY72</accession>
<keyword evidence="4" id="KW-1185">Reference proteome</keyword>
<sequence length="842" mass="99088">MPPRRELTREEKDEKNRKAREKRSFEDPEAKQVRLAAQREKAKFVREEKRRRLNPEVDQAGKNLKAQRAREDRQAEAPDERALRQRLDADRKRVARASETDVEHQTRLLDQRIRQQLLRQEQTEEDDRARLLAEEERQAVLRQEEENRIRLEVEEERQARLLQAEENRARVQAEAERQAALRQQEAASILRAMNQRPASDRPRVVLANAAVAERPARQQHQAGKAAVGNRETPEEQRARLQSQALRMKIFRQDESEAERSARLRDQALRQKALRHEESEAEKLDRLREQSLRQKALRSEESEAEKSARLREQSLRQRCLRNQEIEAENAARLRDQLVRQENLRDIENEESNLSRLQDQSSRQENVRGRETTEERIERAISVRFRHQINLFDENEQESRVDHPEYMADYRATENEEEAAARREENRCRMELRRELEEQRERENEELRARDALDHGEIVPIENEEEEALRLQLMTERDRRGNPRTHRQACKEIVVEDRVHLHDCGDLTKICSECDAKHFAKEMPKDKKFQQCCAKGNVILPPAKPCPEPLASLLQNRHPKSKHFMKQIRNYNSAHAFASMGANFSPPPGCGPTCNFDELDAMLREKNPYALTYKMMRQVLEEEYVQREAENLPHYTVGMIITCDRRNVDQRRYNCPTVNEIAVVFKSTDGEPPAYRDIRGHLYIPVRGRRFIQIDTIKVMCDPMCYPLLFPNGDDGWHINMTYTTTRRRERDEAAALAMIVEEDEEEQIDPWWPNPRVLIRDEMAAEDGNAVIENEPGEEQEPEADEENDDRPPNRNRGPRSRVTQAEFYSSRISVRDVFCRFLRQDRGESPRLAQTKPERAAC</sequence>
<dbReference type="InParanoid" id="E9HY72"/>
<proteinExistence type="predicted"/>
<feature type="region of interest" description="Disordered" evidence="2">
    <location>
        <begin position="348"/>
        <end position="371"/>
    </location>
</feature>
<evidence type="ECO:0000313" key="4">
    <source>
        <dbReference type="Proteomes" id="UP000000305"/>
    </source>
</evidence>
<evidence type="ECO:0008006" key="5">
    <source>
        <dbReference type="Google" id="ProtNLM"/>
    </source>
</evidence>
<feature type="compositionally biased region" description="Acidic residues" evidence="2">
    <location>
        <begin position="774"/>
        <end position="788"/>
    </location>
</feature>
<feature type="compositionally biased region" description="Polar residues" evidence="2">
    <location>
        <begin position="350"/>
        <end position="362"/>
    </location>
</feature>
<feature type="region of interest" description="Disordered" evidence="2">
    <location>
        <begin position="1"/>
        <end position="103"/>
    </location>
</feature>
<dbReference type="Proteomes" id="UP000000305">
    <property type="component" value="Unassembled WGS sequence"/>
</dbReference>
<feature type="coiled-coil region" evidence="1">
    <location>
        <begin position="114"/>
        <end position="181"/>
    </location>
</feature>
<evidence type="ECO:0000256" key="2">
    <source>
        <dbReference type="SAM" id="MobiDB-lite"/>
    </source>
</evidence>
<keyword evidence="1" id="KW-0175">Coiled coil</keyword>
<feature type="compositionally biased region" description="Basic and acidic residues" evidence="2">
    <location>
        <begin position="1"/>
        <end position="55"/>
    </location>
</feature>